<evidence type="ECO:0000313" key="1">
    <source>
        <dbReference type="EMBL" id="ALK84112.1"/>
    </source>
</evidence>
<reference evidence="2" key="1">
    <citation type="submission" date="2015-10" db="EMBL/GenBank/DDBJ databases">
        <title>Extensive mobilome-driven genome diversification in gut-associated Bacteroides vulgatus mpk.</title>
        <authorList>
            <person name="Beier S."/>
            <person name="Lange A."/>
            <person name="Huson D.H."/>
            <person name="Frick J.-S."/>
            <person name="Autenrieth I.B."/>
        </authorList>
    </citation>
    <scope>NUCLEOTIDE SEQUENCE [LARGE SCALE GENOMIC DNA]</scope>
    <source>
        <strain evidence="2">mpk</strain>
    </source>
</reference>
<organism evidence="1 2">
    <name type="scientific">Phocaeicola vulgatus</name>
    <name type="common">Bacteroides vulgatus</name>
    <dbReference type="NCBI Taxonomy" id="821"/>
    <lineage>
        <taxon>Bacteria</taxon>
        <taxon>Pseudomonadati</taxon>
        <taxon>Bacteroidota</taxon>
        <taxon>Bacteroidia</taxon>
        <taxon>Bacteroidales</taxon>
        <taxon>Bacteroidaceae</taxon>
        <taxon>Phocaeicola</taxon>
    </lineage>
</organism>
<dbReference type="Proteomes" id="UP000061587">
    <property type="component" value="Chromosome"/>
</dbReference>
<dbReference type="InterPro" id="IPR003748">
    <property type="entry name" value="DUF169"/>
</dbReference>
<name>A0A0P0LNF9_PHOVU</name>
<dbReference type="PATRIC" id="fig|821.40.peg.1795"/>
<sequence>MSYQTNDYICHDKYRNNVMSNQMEVSVFIENIQKAFGEKVQLPFAFWYSDKQINDDLKKINGCFFKEFEKLIGGEPISLSADRIGCMGGKFYTGFSTMNEKMPMFVSSKEKYKKSSELVLDFVEKANVQITTRQYLNISPITELENFNNVVGIFFLATPDMLSGLASWTFYDNNSDDAITAKFGSGCSSIFSEATLENSKNGKRTFIGLFDPSVRRYIHENILSFTIPMSRFREMYYTIQDSCLSNTPAWGKIRERICRE</sequence>
<evidence type="ECO:0000313" key="2">
    <source>
        <dbReference type="Proteomes" id="UP000061587"/>
    </source>
</evidence>
<reference evidence="1 2" key="2">
    <citation type="journal article" date="2016" name="Genome Biol. Evol.">
        <title>Extensive mobilome-driven genome diversification in mouse gut-associated Bacteroides vulgatus mpk.</title>
        <authorList>
            <person name="Lange A."/>
            <person name="Beier S."/>
            <person name="Steimle A."/>
            <person name="Autenrieth I.B."/>
            <person name="Huson D.H."/>
            <person name="Frick J.S."/>
        </authorList>
    </citation>
    <scope>NUCLEOTIDE SEQUENCE [LARGE SCALE GENOMIC DNA]</scope>
    <source>
        <strain evidence="2">mpk</strain>
    </source>
</reference>
<protein>
    <submittedName>
        <fullName evidence="1">Alanyl-tRNA synthetase domain protein</fullName>
    </submittedName>
</protein>
<dbReference type="AlphaFoldDB" id="A0A0P0LNF9"/>
<dbReference type="EMBL" id="CP013020">
    <property type="protein sequence ID" value="ALK84112.1"/>
    <property type="molecule type" value="Genomic_DNA"/>
</dbReference>
<accession>A0A0P0LNF9</accession>
<dbReference type="Pfam" id="PF02596">
    <property type="entry name" value="DUF169"/>
    <property type="match status" value="1"/>
</dbReference>
<gene>
    <name evidence="1" type="ORF">BvMPK_1505</name>
</gene>
<proteinExistence type="predicted"/>